<dbReference type="Proteomes" id="UP000518266">
    <property type="component" value="Unassembled WGS sequence"/>
</dbReference>
<gene>
    <name evidence="2" type="ORF">F7725_013317</name>
</gene>
<keyword evidence="1" id="KW-0175">Coiled coil</keyword>
<evidence type="ECO:0000313" key="2">
    <source>
        <dbReference type="EMBL" id="KAF3851545.1"/>
    </source>
</evidence>
<evidence type="ECO:0000256" key="1">
    <source>
        <dbReference type="SAM" id="Coils"/>
    </source>
</evidence>
<name>A0A7J5YQ26_DISMA</name>
<proteinExistence type="predicted"/>
<organism evidence="2 3">
    <name type="scientific">Dissostichus mawsoni</name>
    <name type="common">Antarctic cod</name>
    <dbReference type="NCBI Taxonomy" id="36200"/>
    <lineage>
        <taxon>Eukaryota</taxon>
        <taxon>Metazoa</taxon>
        <taxon>Chordata</taxon>
        <taxon>Craniata</taxon>
        <taxon>Vertebrata</taxon>
        <taxon>Euteleostomi</taxon>
        <taxon>Actinopterygii</taxon>
        <taxon>Neopterygii</taxon>
        <taxon>Teleostei</taxon>
        <taxon>Neoteleostei</taxon>
        <taxon>Acanthomorphata</taxon>
        <taxon>Eupercaria</taxon>
        <taxon>Perciformes</taxon>
        <taxon>Notothenioidei</taxon>
        <taxon>Nototheniidae</taxon>
        <taxon>Dissostichus</taxon>
    </lineage>
</organism>
<feature type="coiled-coil region" evidence="1">
    <location>
        <begin position="68"/>
        <end position="95"/>
    </location>
</feature>
<dbReference type="EMBL" id="JAAKFY010000010">
    <property type="protein sequence ID" value="KAF3851545.1"/>
    <property type="molecule type" value="Genomic_DNA"/>
</dbReference>
<dbReference type="AlphaFoldDB" id="A0A7J5YQ26"/>
<reference evidence="2 3" key="1">
    <citation type="submission" date="2020-03" db="EMBL/GenBank/DDBJ databases">
        <title>Dissostichus mawsoni Genome sequencing and assembly.</title>
        <authorList>
            <person name="Park H."/>
        </authorList>
    </citation>
    <scope>NUCLEOTIDE SEQUENCE [LARGE SCALE GENOMIC DNA]</scope>
    <source>
        <strain evidence="2">DM0001</strain>
        <tissue evidence="2">Muscle</tissue>
    </source>
</reference>
<keyword evidence="3" id="KW-1185">Reference proteome</keyword>
<protein>
    <submittedName>
        <fullName evidence="2">Uncharacterized protein</fullName>
    </submittedName>
</protein>
<evidence type="ECO:0000313" key="3">
    <source>
        <dbReference type="Proteomes" id="UP000518266"/>
    </source>
</evidence>
<comment type="caution">
    <text evidence="2">The sequence shown here is derived from an EMBL/GenBank/DDBJ whole genome shotgun (WGS) entry which is preliminary data.</text>
</comment>
<accession>A0A7J5YQ26</accession>
<sequence>MHDYLKRAGELWEDSTGKRHDNSPETMVLWRDQVIKGLPKPVQTALEDVVNLETQPFHDWKQTVTHWYTRHQRKMDQEDDEVKALTKRLLKAQIAEKDNETHKKKAKAVPQMSAMSNLHHHNLTGPYGQEHHTPSNHITPHLEEEGPEADTEAEVPPGMRTAFTAVPRSLGQAMHMPSREGPRDPRVLTALDTEVRGAQEGDHLEEAVAVANLPMPIRCQRPVGPLWTVIGLTFNSHCPS</sequence>